<proteinExistence type="inferred from homology"/>
<keyword evidence="3 4" id="KW-0326">Glycosidase</keyword>
<dbReference type="InterPro" id="IPR006710">
    <property type="entry name" value="Glyco_hydro_43"/>
</dbReference>
<dbReference type="GO" id="GO:0004553">
    <property type="term" value="F:hydrolase activity, hydrolyzing O-glycosyl compounds"/>
    <property type="evidence" value="ECO:0007669"/>
    <property type="project" value="InterPro"/>
</dbReference>
<dbReference type="Proteomes" id="UP001303889">
    <property type="component" value="Unassembled WGS sequence"/>
</dbReference>
<comment type="caution">
    <text evidence="6">The sequence shown here is derived from an EMBL/GenBank/DDBJ whole genome shotgun (WGS) entry which is preliminary data.</text>
</comment>
<dbReference type="PANTHER" id="PTHR42812:SF5">
    <property type="entry name" value="ENDO-ARABINASE"/>
    <property type="match status" value="1"/>
</dbReference>
<feature type="chain" id="PRO_5043007600" evidence="5">
    <location>
        <begin position="22"/>
        <end position="371"/>
    </location>
</feature>
<dbReference type="SUPFAM" id="SSF75005">
    <property type="entry name" value="Arabinanase/levansucrase/invertase"/>
    <property type="match status" value="1"/>
</dbReference>
<dbReference type="InterPro" id="IPR051795">
    <property type="entry name" value="Glycosyl_Hydrlase_43"/>
</dbReference>
<dbReference type="AlphaFoldDB" id="A0AAN6RUJ1"/>
<evidence type="ECO:0000313" key="6">
    <source>
        <dbReference type="EMBL" id="KAK3902616.1"/>
    </source>
</evidence>
<dbReference type="Gene3D" id="2.115.10.20">
    <property type="entry name" value="Glycosyl hydrolase domain, family 43"/>
    <property type="match status" value="1"/>
</dbReference>
<dbReference type="InterPro" id="IPR023296">
    <property type="entry name" value="Glyco_hydro_beta-prop_sf"/>
</dbReference>
<evidence type="ECO:0000256" key="4">
    <source>
        <dbReference type="RuleBase" id="RU361187"/>
    </source>
</evidence>
<organism evidence="6 7">
    <name type="scientific">Staphylotrichum tortipilum</name>
    <dbReference type="NCBI Taxonomy" id="2831512"/>
    <lineage>
        <taxon>Eukaryota</taxon>
        <taxon>Fungi</taxon>
        <taxon>Dikarya</taxon>
        <taxon>Ascomycota</taxon>
        <taxon>Pezizomycotina</taxon>
        <taxon>Sordariomycetes</taxon>
        <taxon>Sordariomycetidae</taxon>
        <taxon>Sordariales</taxon>
        <taxon>Chaetomiaceae</taxon>
        <taxon>Staphylotrichum</taxon>
    </lineage>
</organism>
<reference evidence="6" key="2">
    <citation type="submission" date="2023-05" db="EMBL/GenBank/DDBJ databases">
        <authorList>
            <consortium name="Lawrence Berkeley National Laboratory"/>
            <person name="Steindorff A."/>
            <person name="Hensen N."/>
            <person name="Bonometti L."/>
            <person name="Westerberg I."/>
            <person name="Brannstrom I.O."/>
            <person name="Guillou S."/>
            <person name="Cros-Aarteil S."/>
            <person name="Calhoun S."/>
            <person name="Haridas S."/>
            <person name="Kuo A."/>
            <person name="Mondo S."/>
            <person name="Pangilinan J."/>
            <person name="Riley R."/>
            <person name="Labutti K."/>
            <person name="Andreopoulos B."/>
            <person name="Lipzen A."/>
            <person name="Chen C."/>
            <person name="Yanf M."/>
            <person name="Daum C."/>
            <person name="Ng V."/>
            <person name="Clum A."/>
            <person name="Ohm R."/>
            <person name="Martin F."/>
            <person name="Silar P."/>
            <person name="Natvig D."/>
            <person name="Lalanne C."/>
            <person name="Gautier V."/>
            <person name="Ament-Velasquez S.L."/>
            <person name="Kruys A."/>
            <person name="Hutchinson M.I."/>
            <person name="Powell A.J."/>
            <person name="Barry K."/>
            <person name="Miller A.N."/>
            <person name="Grigoriev I.V."/>
            <person name="Debuchy R."/>
            <person name="Gladieux P."/>
            <person name="Thoren M.H."/>
            <person name="Johannesson H."/>
        </authorList>
    </citation>
    <scope>NUCLEOTIDE SEQUENCE</scope>
    <source>
        <strain evidence="6">CBS 103.79</strain>
    </source>
</reference>
<keyword evidence="2 4" id="KW-0378">Hydrolase</keyword>
<feature type="signal peptide" evidence="5">
    <location>
        <begin position="1"/>
        <end position="21"/>
    </location>
</feature>
<dbReference type="EMBL" id="MU855498">
    <property type="protein sequence ID" value="KAK3902616.1"/>
    <property type="molecule type" value="Genomic_DNA"/>
</dbReference>
<keyword evidence="7" id="KW-1185">Reference proteome</keyword>
<name>A0AAN6RUJ1_9PEZI</name>
<dbReference type="PANTHER" id="PTHR42812">
    <property type="entry name" value="BETA-XYLOSIDASE"/>
    <property type="match status" value="1"/>
</dbReference>
<protein>
    <submittedName>
        <fullName evidence="6">Arabinan endo-1,5-alpha-L-arabinosidase C</fullName>
    </submittedName>
</protein>
<keyword evidence="5" id="KW-0732">Signal</keyword>
<evidence type="ECO:0000256" key="1">
    <source>
        <dbReference type="ARBA" id="ARBA00009865"/>
    </source>
</evidence>
<comment type="similarity">
    <text evidence="1 4">Belongs to the glycosyl hydrolase 43 family.</text>
</comment>
<reference evidence="6" key="1">
    <citation type="journal article" date="2023" name="Mol. Phylogenet. Evol.">
        <title>Genome-scale phylogeny and comparative genomics of the fungal order Sordariales.</title>
        <authorList>
            <person name="Hensen N."/>
            <person name="Bonometti L."/>
            <person name="Westerberg I."/>
            <person name="Brannstrom I.O."/>
            <person name="Guillou S."/>
            <person name="Cros-Aarteil S."/>
            <person name="Calhoun S."/>
            <person name="Haridas S."/>
            <person name="Kuo A."/>
            <person name="Mondo S."/>
            <person name="Pangilinan J."/>
            <person name="Riley R."/>
            <person name="LaButti K."/>
            <person name="Andreopoulos B."/>
            <person name="Lipzen A."/>
            <person name="Chen C."/>
            <person name="Yan M."/>
            <person name="Daum C."/>
            <person name="Ng V."/>
            <person name="Clum A."/>
            <person name="Steindorff A."/>
            <person name="Ohm R.A."/>
            <person name="Martin F."/>
            <person name="Silar P."/>
            <person name="Natvig D.O."/>
            <person name="Lalanne C."/>
            <person name="Gautier V."/>
            <person name="Ament-Velasquez S.L."/>
            <person name="Kruys A."/>
            <person name="Hutchinson M.I."/>
            <person name="Powell A.J."/>
            <person name="Barry K."/>
            <person name="Miller A.N."/>
            <person name="Grigoriev I.V."/>
            <person name="Debuchy R."/>
            <person name="Gladieux P."/>
            <person name="Hiltunen Thoren M."/>
            <person name="Johannesson H."/>
        </authorList>
    </citation>
    <scope>NUCLEOTIDE SEQUENCE</scope>
    <source>
        <strain evidence="6">CBS 103.79</strain>
    </source>
</reference>
<sequence>MIPLLIPAYFFFVLVLHSPRARLPVVAAAVAQQATTGVTADRAADTAAAAVAATSTTTTAAAATATATRIPKSPLLNIDFPDPCVVRDPGSGSWYAFATGGWTAPDTRTNATTNETTIVAPTYINIQAAARSFAWSLVALTPSSFVMYYAAQLPGNRSRFHCIGAATSPSILGPYTPLPTPLACPVDRGGAIDPAGFKDPRTGKRYLLYKVDGNAVGEGGECNNGVEPAKGTPIVMQEVDGGDGVTLRGEGVEVWDRDAAGGDGPLVEAPDLVYDERHQGGRYVLFYSNHCFDGPGYSVNYAVSVEGGNVTGPYERGGLLVGTGDGFNVTAPGGAASAEGAGWMVFHGDCPSGRCLFGAGLEVDGKEVIVS</sequence>
<dbReference type="CDD" id="cd08999">
    <property type="entry name" value="GH43_ABN-like"/>
    <property type="match status" value="1"/>
</dbReference>
<accession>A0AAN6RUJ1</accession>
<dbReference type="GO" id="GO:0005975">
    <property type="term" value="P:carbohydrate metabolic process"/>
    <property type="evidence" value="ECO:0007669"/>
    <property type="project" value="InterPro"/>
</dbReference>
<evidence type="ECO:0000313" key="7">
    <source>
        <dbReference type="Proteomes" id="UP001303889"/>
    </source>
</evidence>
<gene>
    <name evidence="6" type="ORF">C8A05DRAFT_44010</name>
</gene>
<evidence type="ECO:0000256" key="5">
    <source>
        <dbReference type="SAM" id="SignalP"/>
    </source>
</evidence>
<evidence type="ECO:0000256" key="3">
    <source>
        <dbReference type="ARBA" id="ARBA00023295"/>
    </source>
</evidence>
<dbReference type="Pfam" id="PF04616">
    <property type="entry name" value="Glyco_hydro_43"/>
    <property type="match status" value="1"/>
</dbReference>
<evidence type="ECO:0000256" key="2">
    <source>
        <dbReference type="ARBA" id="ARBA00022801"/>
    </source>
</evidence>